<organism evidence="1 2">
    <name type="scientific">Exidia glandulosa HHB12029</name>
    <dbReference type="NCBI Taxonomy" id="1314781"/>
    <lineage>
        <taxon>Eukaryota</taxon>
        <taxon>Fungi</taxon>
        <taxon>Dikarya</taxon>
        <taxon>Basidiomycota</taxon>
        <taxon>Agaricomycotina</taxon>
        <taxon>Agaricomycetes</taxon>
        <taxon>Auriculariales</taxon>
        <taxon>Exidiaceae</taxon>
        <taxon>Exidia</taxon>
    </lineage>
</organism>
<proteinExistence type="predicted"/>
<dbReference type="EMBL" id="KV425896">
    <property type="protein sequence ID" value="KZW01077.1"/>
    <property type="molecule type" value="Genomic_DNA"/>
</dbReference>
<dbReference type="InParanoid" id="A0A165NQI9"/>
<dbReference type="STRING" id="1314781.A0A165NQI9"/>
<dbReference type="Pfam" id="PF06999">
    <property type="entry name" value="Suc_Fer-like"/>
    <property type="match status" value="1"/>
</dbReference>
<protein>
    <recommendedName>
        <fullName evidence="3">Sucraseferredoxin-like protein</fullName>
    </recommendedName>
</protein>
<name>A0A165NQI9_EXIGL</name>
<sequence>MQAVANSAKVLAGTVPLHKGYLLLHHHLPPSAYPSKHTTISPLLSSVQLRSSTWGIQANIAYFGSGDRADSESELEPQREADATFFDYERRSTFRLPKLASAHVDAFSDIQAPMHIVLQLENATTDAQNHLLVCTHGQRDCRCGDTGGAVVAALRKAAPASLNVGEIAHVGGHNYVCFSRLWGWCLSALSDTRQTCSRSLPATGSERYSQST</sequence>
<evidence type="ECO:0000313" key="2">
    <source>
        <dbReference type="Proteomes" id="UP000077266"/>
    </source>
</evidence>
<evidence type="ECO:0008006" key="3">
    <source>
        <dbReference type="Google" id="ProtNLM"/>
    </source>
</evidence>
<evidence type="ECO:0000313" key="1">
    <source>
        <dbReference type="EMBL" id="KZW01077.1"/>
    </source>
</evidence>
<dbReference type="InterPro" id="IPR009737">
    <property type="entry name" value="Aim32/Apd1-like"/>
</dbReference>
<accession>A0A165NQI9</accession>
<dbReference type="Proteomes" id="UP000077266">
    <property type="component" value="Unassembled WGS sequence"/>
</dbReference>
<keyword evidence="2" id="KW-1185">Reference proteome</keyword>
<dbReference type="AlphaFoldDB" id="A0A165NQI9"/>
<gene>
    <name evidence="1" type="ORF">EXIGLDRAFT_99560</name>
</gene>
<dbReference type="OrthoDB" id="10253744at2759"/>
<reference evidence="1 2" key="1">
    <citation type="journal article" date="2016" name="Mol. Biol. Evol.">
        <title>Comparative Genomics of Early-Diverging Mushroom-Forming Fungi Provides Insights into the Origins of Lignocellulose Decay Capabilities.</title>
        <authorList>
            <person name="Nagy L.G."/>
            <person name="Riley R."/>
            <person name="Tritt A."/>
            <person name="Adam C."/>
            <person name="Daum C."/>
            <person name="Floudas D."/>
            <person name="Sun H."/>
            <person name="Yadav J.S."/>
            <person name="Pangilinan J."/>
            <person name="Larsson K.H."/>
            <person name="Matsuura K."/>
            <person name="Barry K."/>
            <person name="Labutti K."/>
            <person name="Kuo R."/>
            <person name="Ohm R.A."/>
            <person name="Bhattacharya S.S."/>
            <person name="Shirouzu T."/>
            <person name="Yoshinaga Y."/>
            <person name="Martin F.M."/>
            <person name="Grigoriev I.V."/>
            <person name="Hibbett D.S."/>
        </authorList>
    </citation>
    <scope>NUCLEOTIDE SEQUENCE [LARGE SCALE GENOMIC DNA]</scope>
    <source>
        <strain evidence="1 2">HHB12029</strain>
    </source>
</reference>